<feature type="transmembrane region" description="Helical" evidence="1">
    <location>
        <begin position="38"/>
        <end position="58"/>
    </location>
</feature>
<feature type="transmembrane region" description="Helical" evidence="1">
    <location>
        <begin position="70"/>
        <end position="93"/>
    </location>
</feature>
<dbReference type="STRING" id="679901.Mzhil_0298"/>
<feature type="transmembrane region" description="Helical" evidence="1">
    <location>
        <begin position="7"/>
        <end position="26"/>
    </location>
</feature>
<dbReference type="GeneID" id="10821902"/>
<keyword evidence="1" id="KW-0472">Membrane</keyword>
<accession>F7XNY4</accession>
<organism evidence="2 3">
    <name type="scientific">Methanosalsum zhilinae (strain DSM 4017 / NBRC 107636 / OCM 62 / WeN5)</name>
    <name type="common">Methanohalophilus zhilinae</name>
    <dbReference type="NCBI Taxonomy" id="679901"/>
    <lineage>
        <taxon>Archaea</taxon>
        <taxon>Methanobacteriati</taxon>
        <taxon>Methanobacteriota</taxon>
        <taxon>Stenosarchaea group</taxon>
        <taxon>Methanomicrobia</taxon>
        <taxon>Methanosarcinales</taxon>
        <taxon>Methanosarcinaceae</taxon>
        <taxon>Methanosalsum</taxon>
    </lineage>
</organism>
<evidence type="ECO:0000256" key="1">
    <source>
        <dbReference type="SAM" id="Phobius"/>
    </source>
</evidence>
<proteinExistence type="predicted"/>
<dbReference type="AlphaFoldDB" id="F7XNY4"/>
<keyword evidence="1" id="KW-1133">Transmembrane helix</keyword>
<name>F7XNY4_METZD</name>
<keyword evidence="1" id="KW-0812">Transmembrane</keyword>
<dbReference type="RefSeq" id="WP_013897613.1">
    <property type="nucleotide sequence ID" value="NC_015676.1"/>
</dbReference>
<protein>
    <submittedName>
        <fullName evidence="2">Uncharacterized protein</fullName>
    </submittedName>
</protein>
<reference evidence="2 3" key="1">
    <citation type="submission" date="2010-07" db="EMBL/GenBank/DDBJ databases">
        <title>The complete genome of Methanosalsum zhilinae DSM 4017.</title>
        <authorList>
            <consortium name="US DOE Joint Genome Institute (JGI-PGF)"/>
            <person name="Lucas S."/>
            <person name="Copeland A."/>
            <person name="Lapidus A."/>
            <person name="Glavina del Rio T."/>
            <person name="Dalin E."/>
            <person name="Tice H."/>
            <person name="Bruce D."/>
            <person name="Goodwin L."/>
            <person name="Pitluck S."/>
            <person name="Kyrpides N."/>
            <person name="Mavromatis K."/>
            <person name="Ovchinnikova G."/>
            <person name="Daligault H."/>
            <person name="Detter J.C."/>
            <person name="Han C."/>
            <person name="Tapia R."/>
            <person name="Larimer F."/>
            <person name="Land M."/>
            <person name="Hauser L."/>
            <person name="Markowitz V."/>
            <person name="Cheng J.-F."/>
            <person name="Hugenholtz P."/>
            <person name="Woyke T."/>
            <person name="Wu D."/>
            <person name="Spring S."/>
            <person name="Schueler E."/>
            <person name="Brambilla E."/>
            <person name="Klenk H.-P."/>
            <person name="Eisen J.A."/>
        </authorList>
    </citation>
    <scope>NUCLEOTIDE SEQUENCE [LARGE SCALE GENOMIC DNA]</scope>
    <source>
        <strain evidence="3">DSM 4017 / NBRC 107636 / OCM 62 / WeN5</strain>
    </source>
</reference>
<evidence type="ECO:0000313" key="3">
    <source>
        <dbReference type="Proteomes" id="UP000006622"/>
    </source>
</evidence>
<dbReference type="HOGENOM" id="CLU_1965613_0_0_2"/>
<dbReference type="EMBL" id="CP002101">
    <property type="protein sequence ID" value="AEH60174.1"/>
    <property type="molecule type" value="Genomic_DNA"/>
</dbReference>
<feature type="transmembrane region" description="Helical" evidence="1">
    <location>
        <begin position="99"/>
        <end position="118"/>
    </location>
</feature>
<sequence length="127" mass="14487">MRISVFFGKFLLYLTVLFIIALPGVINHFESGDTSLSAFSFLTFYLPMNLVPFIALVLATPVENNLRLKYIIGGSAIICVFTLLIIGFQFTFVSVAGELFYFYAIGRVAFPFVLWFVLMNRHMNFNF</sequence>
<dbReference type="Proteomes" id="UP000006622">
    <property type="component" value="Chromosome"/>
</dbReference>
<dbReference type="OrthoDB" id="125418at2157"/>
<gene>
    <name evidence="2" type="ordered locus">Mzhil_0298</name>
</gene>
<keyword evidence="3" id="KW-1185">Reference proteome</keyword>
<evidence type="ECO:0000313" key="2">
    <source>
        <dbReference type="EMBL" id="AEH60174.1"/>
    </source>
</evidence>
<dbReference type="KEGG" id="mzh:Mzhil_0298"/>